<dbReference type="AlphaFoldDB" id="A0A195CU44"/>
<reference evidence="1 2" key="1">
    <citation type="submission" date="2016-03" db="EMBL/GenBank/DDBJ databases">
        <title>Cyphomyrmex costatus WGS genome.</title>
        <authorList>
            <person name="Nygaard S."/>
            <person name="Hu H."/>
            <person name="Boomsma J."/>
            <person name="Zhang G."/>
        </authorList>
    </citation>
    <scope>NUCLEOTIDE SEQUENCE [LARGE SCALE GENOMIC DNA]</scope>
    <source>
        <strain evidence="1">MS0001</strain>
        <tissue evidence="1">Whole body</tissue>
    </source>
</reference>
<accession>A0A195CU44</accession>
<evidence type="ECO:0000313" key="2">
    <source>
        <dbReference type="Proteomes" id="UP000078542"/>
    </source>
</evidence>
<gene>
    <name evidence="1" type="ORF">ALC62_04973</name>
</gene>
<proteinExistence type="predicted"/>
<dbReference type="EMBL" id="KQ977279">
    <property type="protein sequence ID" value="KYN04208.1"/>
    <property type="molecule type" value="Genomic_DNA"/>
</dbReference>
<evidence type="ECO:0000313" key="1">
    <source>
        <dbReference type="EMBL" id="KYN04208.1"/>
    </source>
</evidence>
<dbReference type="Proteomes" id="UP000078542">
    <property type="component" value="Unassembled WGS sequence"/>
</dbReference>
<keyword evidence="2" id="KW-1185">Reference proteome</keyword>
<name>A0A195CU44_9HYME</name>
<sequence length="135" mass="15513">MSRCSIYLLNYICMCMPGNYGGYCARISRAAPRSDRFADSNRRNELRSYGWCRQGDVLVRTSAVVEKDSWRKRANNASNYRGGPSIQIVHIKDTTDESFDSKLALRQCRYVLVQGILASQQPRFKSFGLLRMERS</sequence>
<organism evidence="1 2">
    <name type="scientific">Cyphomyrmex costatus</name>
    <dbReference type="NCBI Taxonomy" id="456900"/>
    <lineage>
        <taxon>Eukaryota</taxon>
        <taxon>Metazoa</taxon>
        <taxon>Ecdysozoa</taxon>
        <taxon>Arthropoda</taxon>
        <taxon>Hexapoda</taxon>
        <taxon>Insecta</taxon>
        <taxon>Pterygota</taxon>
        <taxon>Neoptera</taxon>
        <taxon>Endopterygota</taxon>
        <taxon>Hymenoptera</taxon>
        <taxon>Apocrita</taxon>
        <taxon>Aculeata</taxon>
        <taxon>Formicoidea</taxon>
        <taxon>Formicidae</taxon>
        <taxon>Myrmicinae</taxon>
        <taxon>Cyphomyrmex</taxon>
    </lineage>
</organism>
<protein>
    <submittedName>
        <fullName evidence="1">Uncharacterized protein</fullName>
    </submittedName>
</protein>